<keyword evidence="1" id="KW-0805">Transcription regulation</keyword>
<evidence type="ECO:0000259" key="5">
    <source>
        <dbReference type="PROSITE" id="PS50977"/>
    </source>
</evidence>
<accession>A0ABQ3P8Q4</accession>
<gene>
    <name evidence="6" type="ORF">Shyd_27740</name>
</gene>
<keyword evidence="2 4" id="KW-0238">DNA-binding</keyword>
<dbReference type="Pfam" id="PF02909">
    <property type="entry name" value="TetR_C_1"/>
    <property type="match status" value="1"/>
</dbReference>
<dbReference type="PANTHER" id="PTHR30055">
    <property type="entry name" value="HTH-TYPE TRANSCRIPTIONAL REGULATOR RUTR"/>
    <property type="match status" value="1"/>
</dbReference>
<evidence type="ECO:0000256" key="3">
    <source>
        <dbReference type="ARBA" id="ARBA00023163"/>
    </source>
</evidence>
<dbReference type="InterPro" id="IPR009057">
    <property type="entry name" value="Homeodomain-like_sf"/>
</dbReference>
<name>A0ABQ3P8Q4_9ACTN</name>
<evidence type="ECO:0000313" key="6">
    <source>
        <dbReference type="EMBL" id="GHI21403.1"/>
    </source>
</evidence>
<sequence>MGRPRRPLLDRERITTTALAVVDELGDLSVPQIAKRLGVQTASVYHHVDGRDGIIELMRERVASGIDTEALARGTWEAGMAGWARSYRAAFAAHPRAIPLLMTSPVRAPMVLLQYERAVARLLEAGFALPDVMPVIIGLENLVLGSALDLAAPEAMWEVADETVTPLLAAALGAAPEGRADHAFELALAAYLAHVRDMLTDDQEARQTAKLKSPVPRTP</sequence>
<feature type="DNA-binding region" description="H-T-H motif" evidence="4">
    <location>
        <begin position="29"/>
        <end position="48"/>
    </location>
</feature>
<proteinExistence type="predicted"/>
<reference evidence="6" key="1">
    <citation type="submission" date="2024-05" db="EMBL/GenBank/DDBJ databases">
        <title>Whole genome shotgun sequence of Streptomyces hydrogenans NBRC 13475.</title>
        <authorList>
            <person name="Komaki H."/>
            <person name="Tamura T."/>
        </authorList>
    </citation>
    <scope>NUCLEOTIDE SEQUENCE</scope>
    <source>
        <strain evidence="6">NBRC 13475</strain>
    </source>
</reference>
<dbReference type="InterPro" id="IPR001647">
    <property type="entry name" value="HTH_TetR"/>
</dbReference>
<keyword evidence="3" id="KW-0804">Transcription</keyword>
<dbReference type="PANTHER" id="PTHR30055:SF151">
    <property type="entry name" value="TRANSCRIPTIONAL REGULATORY PROTEIN"/>
    <property type="match status" value="1"/>
</dbReference>
<comment type="caution">
    <text evidence="6">The sequence shown here is derived from an EMBL/GenBank/DDBJ whole genome shotgun (WGS) entry which is preliminary data.</text>
</comment>
<evidence type="ECO:0000256" key="1">
    <source>
        <dbReference type="ARBA" id="ARBA00023015"/>
    </source>
</evidence>
<dbReference type="Proteomes" id="UP001052739">
    <property type="component" value="Unassembled WGS sequence"/>
</dbReference>
<dbReference type="InterPro" id="IPR004111">
    <property type="entry name" value="Repressor_TetR_C"/>
</dbReference>
<dbReference type="SUPFAM" id="SSF48498">
    <property type="entry name" value="Tetracyclin repressor-like, C-terminal domain"/>
    <property type="match status" value="1"/>
</dbReference>
<evidence type="ECO:0000256" key="2">
    <source>
        <dbReference type="ARBA" id="ARBA00023125"/>
    </source>
</evidence>
<dbReference type="PROSITE" id="PS50977">
    <property type="entry name" value="HTH_TETR_2"/>
    <property type="match status" value="1"/>
</dbReference>
<dbReference type="EMBL" id="BNDW01000019">
    <property type="protein sequence ID" value="GHI21403.1"/>
    <property type="molecule type" value="Genomic_DNA"/>
</dbReference>
<dbReference type="SUPFAM" id="SSF46689">
    <property type="entry name" value="Homeodomain-like"/>
    <property type="match status" value="1"/>
</dbReference>
<dbReference type="Gene3D" id="1.10.357.10">
    <property type="entry name" value="Tetracycline Repressor, domain 2"/>
    <property type="match status" value="1"/>
</dbReference>
<dbReference type="InterPro" id="IPR036271">
    <property type="entry name" value="Tet_transcr_reg_TetR-rel_C_sf"/>
</dbReference>
<organism evidence="6 7">
    <name type="scientific">Streptomyces hydrogenans</name>
    <dbReference type="NCBI Taxonomy" id="1873719"/>
    <lineage>
        <taxon>Bacteria</taxon>
        <taxon>Bacillati</taxon>
        <taxon>Actinomycetota</taxon>
        <taxon>Actinomycetes</taxon>
        <taxon>Kitasatosporales</taxon>
        <taxon>Streptomycetaceae</taxon>
        <taxon>Streptomyces</taxon>
    </lineage>
</organism>
<keyword evidence="7" id="KW-1185">Reference proteome</keyword>
<feature type="domain" description="HTH tetR-type" evidence="5">
    <location>
        <begin position="8"/>
        <end position="66"/>
    </location>
</feature>
<protein>
    <submittedName>
        <fullName evidence="6">Tetracycline repressor, C-all-alpha domain protein</fullName>
    </submittedName>
</protein>
<evidence type="ECO:0000313" key="7">
    <source>
        <dbReference type="Proteomes" id="UP001052739"/>
    </source>
</evidence>
<dbReference type="RefSeq" id="WP_190225158.1">
    <property type="nucleotide sequence ID" value="NZ_BNBS01000090.1"/>
</dbReference>
<evidence type="ECO:0000256" key="4">
    <source>
        <dbReference type="PROSITE-ProRule" id="PRU00335"/>
    </source>
</evidence>
<dbReference type="InterPro" id="IPR050109">
    <property type="entry name" value="HTH-type_TetR-like_transc_reg"/>
</dbReference>